<organism evidence="2 3">
    <name type="scientific">Fluctibacter corallii</name>
    <dbReference type="NCBI Taxonomy" id="2984329"/>
    <lineage>
        <taxon>Bacteria</taxon>
        <taxon>Pseudomonadati</taxon>
        <taxon>Pseudomonadota</taxon>
        <taxon>Gammaproteobacteria</taxon>
        <taxon>Alteromonadales</taxon>
        <taxon>Alteromonadaceae</taxon>
        <taxon>Fluctibacter</taxon>
    </lineage>
</organism>
<keyword evidence="1" id="KW-1133">Transmembrane helix</keyword>
<keyword evidence="1" id="KW-0812">Transmembrane</keyword>
<dbReference type="Proteomes" id="UP001652504">
    <property type="component" value="Unassembled WGS sequence"/>
</dbReference>
<protein>
    <submittedName>
        <fullName evidence="2">Uncharacterized protein</fullName>
    </submittedName>
</protein>
<evidence type="ECO:0000313" key="3">
    <source>
        <dbReference type="Proteomes" id="UP001652504"/>
    </source>
</evidence>
<gene>
    <name evidence="2" type="ORF">OE749_16765</name>
</gene>
<sequence>MQLKPVKHPHYIHAFGLLGAAIGAGIDWYFNIFPTMVGILCLSGMLVTYVISQYFVGD</sequence>
<evidence type="ECO:0000313" key="2">
    <source>
        <dbReference type="EMBL" id="MCV2886349.1"/>
    </source>
</evidence>
<dbReference type="EMBL" id="JAOWKX010000010">
    <property type="protein sequence ID" value="MCV2886349.1"/>
    <property type="molecule type" value="Genomic_DNA"/>
</dbReference>
<dbReference type="RefSeq" id="WP_263713637.1">
    <property type="nucleotide sequence ID" value="NZ_JAOWKX010000010.1"/>
</dbReference>
<feature type="transmembrane region" description="Helical" evidence="1">
    <location>
        <begin position="36"/>
        <end position="56"/>
    </location>
</feature>
<evidence type="ECO:0000256" key="1">
    <source>
        <dbReference type="SAM" id="Phobius"/>
    </source>
</evidence>
<proteinExistence type="predicted"/>
<name>A0ABT3ACF0_9ALTE</name>
<accession>A0ABT3ACF0</accession>
<comment type="caution">
    <text evidence="2">The sequence shown here is derived from an EMBL/GenBank/DDBJ whole genome shotgun (WGS) entry which is preliminary data.</text>
</comment>
<reference evidence="2 3" key="1">
    <citation type="submission" date="2022-10" db="EMBL/GenBank/DDBJ databases">
        <title>Aestuariibacter sp. AA17 isolated from Montipora capitata coral fragment.</title>
        <authorList>
            <person name="Emsley S.A."/>
            <person name="Pfannmuller K.M."/>
            <person name="Loughran R.M."/>
            <person name="Shlafstein M."/>
            <person name="Papke E."/>
            <person name="Saw J.H."/>
            <person name="Ushijima B."/>
            <person name="Videau P."/>
        </authorList>
    </citation>
    <scope>NUCLEOTIDE SEQUENCE [LARGE SCALE GENOMIC DNA]</scope>
    <source>
        <strain evidence="2 3">AA17</strain>
    </source>
</reference>
<keyword evidence="1" id="KW-0472">Membrane</keyword>
<keyword evidence="3" id="KW-1185">Reference proteome</keyword>
<feature type="transmembrane region" description="Helical" evidence="1">
    <location>
        <begin position="12"/>
        <end position="30"/>
    </location>
</feature>